<keyword evidence="2 6" id="KW-0378">Hydrolase</keyword>
<feature type="signal peptide" evidence="4">
    <location>
        <begin position="1"/>
        <end position="21"/>
    </location>
</feature>
<evidence type="ECO:0000259" key="5">
    <source>
        <dbReference type="Pfam" id="PF01156"/>
    </source>
</evidence>
<feature type="domain" description="Inosine/uridine-preferring nucleoside hydrolase" evidence="5">
    <location>
        <begin position="34"/>
        <end position="350"/>
    </location>
</feature>
<evidence type="ECO:0000256" key="3">
    <source>
        <dbReference type="ARBA" id="ARBA00023295"/>
    </source>
</evidence>
<sequence>MTRAITWAVVGLCACASAVSAVPTKPADGRPPKIIIDTDFNTIGDDGQTLAMAAQLHKSNVVEILGLTLVTGNHWLAQGVSDCLKAVERLGIEKDVGVYVGANEPFLHTYAAYQLEKQRFGNGSLYVGAYTAPPPKPEEVVAPPDGFATHTTPRQQGAAQFIIDTLHKYPNEVTILAIAPLTNLALALRLDPTIAPLLRGIVFMGGNLYTPGNSYRGAGETNWWLDPESARVVLRAPIPNKVHHTLDLTNTVRIENATYDRISTHEPATAVTTLFRDHGERWHYAYDAVALASLVDPTLRRDVRELYVDVSCEFDETYGKGLVWTEDPYPGTGLTTASSAVFSVDNERFLELYVDLLTRPIVVSS</sequence>
<evidence type="ECO:0000313" key="7">
    <source>
        <dbReference type="Proteomes" id="UP001390339"/>
    </source>
</evidence>
<dbReference type="Proteomes" id="UP001390339">
    <property type="component" value="Unassembled WGS sequence"/>
</dbReference>
<name>A0ABR2IGX3_9PEZI</name>
<keyword evidence="7" id="KW-1185">Reference proteome</keyword>
<dbReference type="InterPro" id="IPR001910">
    <property type="entry name" value="Inosine/uridine_hydrolase_dom"/>
</dbReference>
<proteinExistence type="inferred from homology"/>
<dbReference type="Gene3D" id="3.90.245.10">
    <property type="entry name" value="Ribonucleoside hydrolase-like"/>
    <property type="match status" value="1"/>
</dbReference>
<keyword evidence="4" id="KW-0732">Signal</keyword>
<gene>
    <name evidence="6" type="ORF">PGQ11_009052</name>
</gene>
<dbReference type="PROSITE" id="PS51257">
    <property type="entry name" value="PROKAR_LIPOPROTEIN"/>
    <property type="match status" value="1"/>
</dbReference>
<feature type="chain" id="PRO_5045240924" evidence="4">
    <location>
        <begin position="22"/>
        <end position="365"/>
    </location>
</feature>
<accession>A0ABR2IGX3</accession>
<dbReference type="GO" id="GO:0016787">
    <property type="term" value="F:hydrolase activity"/>
    <property type="evidence" value="ECO:0007669"/>
    <property type="project" value="UniProtKB-KW"/>
</dbReference>
<dbReference type="PANTHER" id="PTHR12304:SF4">
    <property type="entry name" value="URIDINE NUCLEOSIDASE"/>
    <property type="match status" value="1"/>
</dbReference>
<dbReference type="Pfam" id="PF01156">
    <property type="entry name" value="IU_nuc_hydro"/>
    <property type="match status" value="1"/>
</dbReference>
<reference evidence="6 7" key="1">
    <citation type="journal article" date="2024" name="IMA Fungus">
        <title>Apiospora arundinis, a panoply of carbohydrate-active enzymes and secondary metabolites.</title>
        <authorList>
            <person name="Sorensen T."/>
            <person name="Petersen C."/>
            <person name="Muurmann A.T."/>
            <person name="Christiansen J.V."/>
            <person name="Brundto M.L."/>
            <person name="Overgaard C.K."/>
            <person name="Boysen A.T."/>
            <person name="Wollenberg R.D."/>
            <person name="Larsen T.O."/>
            <person name="Sorensen J.L."/>
            <person name="Nielsen K.L."/>
            <person name="Sondergaard T.E."/>
        </authorList>
    </citation>
    <scope>NUCLEOTIDE SEQUENCE [LARGE SCALE GENOMIC DNA]</scope>
    <source>
        <strain evidence="6 7">AAU 773</strain>
    </source>
</reference>
<comment type="caution">
    <text evidence="6">The sequence shown here is derived from an EMBL/GenBank/DDBJ whole genome shotgun (WGS) entry which is preliminary data.</text>
</comment>
<dbReference type="InterPro" id="IPR023186">
    <property type="entry name" value="IUNH"/>
</dbReference>
<dbReference type="SUPFAM" id="SSF53590">
    <property type="entry name" value="Nucleoside hydrolase"/>
    <property type="match status" value="1"/>
</dbReference>
<dbReference type="EMBL" id="JAPCWZ010000005">
    <property type="protein sequence ID" value="KAK8862817.1"/>
    <property type="molecule type" value="Genomic_DNA"/>
</dbReference>
<keyword evidence="3" id="KW-0326">Glycosidase</keyword>
<dbReference type="InterPro" id="IPR036452">
    <property type="entry name" value="Ribo_hydro-like"/>
</dbReference>
<evidence type="ECO:0000256" key="1">
    <source>
        <dbReference type="ARBA" id="ARBA00009176"/>
    </source>
</evidence>
<dbReference type="PANTHER" id="PTHR12304">
    <property type="entry name" value="INOSINE-URIDINE PREFERRING NUCLEOSIDE HYDROLASE"/>
    <property type="match status" value="1"/>
</dbReference>
<organism evidence="6 7">
    <name type="scientific">Apiospora arundinis</name>
    <dbReference type="NCBI Taxonomy" id="335852"/>
    <lineage>
        <taxon>Eukaryota</taxon>
        <taxon>Fungi</taxon>
        <taxon>Dikarya</taxon>
        <taxon>Ascomycota</taxon>
        <taxon>Pezizomycotina</taxon>
        <taxon>Sordariomycetes</taxon>
        <taxon>Xylariomycetidae</taxon>
        <taxon>Amphisphaeriales</taxon>
        <taxon>Apiosporaceae</taxon>
        <taxon>Apiospora</taxon>
    </lineage>
</organism>
<protein>
    <submittedName>
        <fullName evidence="6">Nucleoside hydrolase</fullName>
    </submittedName>
</protein>
<evidence type="ECO:0000256" key="4">
    <source>
        <dbReference type="SAM" id="SignalP"/>
    </source>
</evidence>
<comment type="similarity">
    <text evidence="1">Belongs to the IUNH family.</text>
</comment>
<evidence type="ECO:0000256" key="2">
    <source>
        <dbReference type="ARBA" id="ARBA00022801"/>
    </source>
</evidence>
<evidence type="ECO:0000313" key="6">
    <source>
        <dbReference type="EMBL" id="KAK8862817.1"/>
    </source>
</evidence>